<dbReference type="EMBL" id="CP038852">
    <property type="protein sequence ID" value="QIZ20566.1"/>
    <property type="molecule type" value="Genomic_DNA"/>
</dbReference>
<accession>A0A6H1Q1J1</accession>
<dbReference type="KEGG" id="peg:E5R92_02040"/>
<organism evidence="1 2">
    <name type="scientific">Candidatus Pelagibacter giovannonii</name>
    <dbReference type="NCBI Taxonomy" id="2563896"/>
    <lineage>
        <taxon>Bacteria</taxon>
        <taxon>Pseudomonadati</taxon>
        <taxon>Pseudomonadota</taxon>
        <taxon>Alphaproteobacteria</taxon>
        <taxon>Candidatus Pelagibacterales</taxon>
        <taxon>Candidatus Pelagibacteraceae</taxon>
        <taxon>Candidatus Pelagibacter</taxon>
    </lineage>
</organism>
<evidence type="ECO:0000313" key="1">
    <source>
        <dbReference type="EMBL" id="QIZ20566.1"/>
    </source>
</evidence>
<dbReference type="RefSeq" id="WP_168606454.1">
    <property type="nucleotide sequence ID" value="NZ_CP038852.1"/>
</dbReference>
<name>A0A6H1Q1J1_9PROT</name>
<proteinExistence type="predicted"/>
<reference evidence="1 2" key="1">
    <citation type="journal article" date="2020" name="Nat. Microbiol.">
        <title>Lysogenic host-virus interactions in SAR11 marine bacteria.</title>
        <authorList>
            <person name="Morris R.M."/>
            <person name="Cain K.R."/>
            <person name="Hvorecny K.L."/>
            <person name="Kollman J.M."/>
        </authorList>
    </citation>
    <scope>NUCLEOTIDE SEQUENCE [LARGE SCALE GENOMIC DNA]</scope>
    <source>
        <strain evidence="1 2">NP1</strain>
    </source>
</reference>
<gene>
    <name evidence="1" type="ORF">E5R92_02040</name>
</gene>
<dbReference type="AlphaFoldDB" id="A0A6H1Q1J1"/>
<evidence type="ECO:0000313" key="2">
    <source>
        <dbReference type="Proteomes" id="UP000501094"/>
    </source>
</evidence>
<dbReference type="Proteomes" id="UP000501094">
    <property type="component" value="Chromosome"/>
</dbReference>
<protein>
    <submittedName>
        <fullName evidence="1">Uncharacterized protein</fullName>
    </submittedName>
</protein>
<keyword evidence="2" id="KW-1185">Reference proteome</keyword>
<sequence length="158" mass="18475">MTKKVAAYSETLYHLINFRTDQFQQLKKMLGIDYDSFMILSVMGAHYLKHSNKLGSDWEAVWEDLRTSKIEEFYISRKLTIYAVSNILNLPRETVRRKIETLKKKKLINHSTTRGLLPTNKTEELMKPFAEIELKTLSKFLKSLKKNGTLDAVLNFKD</sequence>